<name>A0ABP9N920_9GAMM</name>
<evidence type="ECO:0000256" key="1">
    <source>
        <dbReference type="ARBA" id="ARBA00004141"/>
    </source>
</evidence>
<organism evidence="7 8">
    <name type="scientific">Orbus sasakiae</name>
    <dbReference type="NCBI Taxonomy" id="1078475"/>
    <lineage>
        <taxon>Bacteria</taxon>
        <taxon>Pseudomonadati</taxon>
        <taxon>Pseudomonadota</taxon>
        <taxon>Gammaproteobacteria</taxon>
        <taxon>Orbales</taxon>
        <taxon>Orbaceae</taxon>
        <taxon>Orbus</taxon>
    </lineage>
</organism>
<proteinExistence type="inferred from homology"/>
<dbReference type="EMBL" id="BAABHY010000001">
    <property type="protein sequence ID" value="GAA5111006.1"/>
    <property type="molecule type" value="Genomic_DNA"/>
</dbReference>
<dbReference type="RefSeq" id="WP_345490688.1">
    <property type="nucleotide sequence ID" value="NZ_BAABHY010000001.1"/>
</dbReference>
<feature type="transmembrane region" description="Helical" evidence="6">
    <location>
        <begin position="207"/>
        <end position="226"/>
    </location>
</feature>
<feature type="transmembrane region" description="Helical" evidence="6">
    <location>
        <begin position="175"/>
        <end position="195"/>
    </location>
</feature>
<comment type="similarity">
    <text evidence="2">Belongs to the GRP transporter (TC 2.A.7.5) family.</text>
</comment>
<keyword evidence="7" id="KW-0762">Sugar transport</keyword>
<feature type="transmembrane region" description="Helical" evidence="6">
    <location>
        <begin position="54"/>
        <end position="72"/>
    </location>
</feature>
<comment type="caution">
    <text evidence="7">The sequence shown here is derived from an EMBL/GenBank/DDBJ whole genome shotgun (WGS) entry which is preliminary data.</text>
</comment>
<evidence type="ECO:0000256" key="3">
    <source>
        <dbReference type="ARBA" id="ARBA00022692"/>
    </source>
</evidence>
<keyword evidence="3 6" id="KW-0812">Transmembrane</keyword>
<dbReference type="PANTHER" id="PTHR16119:SF17">
    <property type="entry name" value="TRANSMEMBRANE PROTEIN 144"/>
    <property type="match status" value="1"/>
</dbReference>
<evidence type="ECO:0000313" key="8">
    <source>
        <dbReference type="Proteomes" id="UP001500171"/>
    </source>
</evidence>
<evidence type="ECO:0000256" key="6">
    <source>
        <dbReference type="SAM" id="Phobius"/>
    </source>
</evidence>
<keyword evidence="8" id="KW-1185">Reference proteome</keyword>
<evidence type="ECO:0000256" key="5">
    <source>
        <dbReference type="ARBA" id="ARBA00023136"/>
    </source>
</evidence>
<feature type="transmembrane region" description="Helical" evidence="6">
    <location>
        <begin position="114"/>
        <end position="133"/>
    </location>
</feature>
<feature type="transmembrane region" description="Helical" evidence="6">
    <location>
        <begin position="266"/>
        <end position="282"/>
    </location>
</feature>
<feature type="transmembrane region" description="Helical" evidence="6">
    <location>
        <begin position="31"/>
        <end position="48"/>
    </location>
</feature>
<gene>
    <name evidence="7" type="ORF">GCM10023211_16020</name>
</gene>
<dbReference type="CDD" id="cd23110">
    <property type="entry name" value="GRP"/>
    <property type="match status" value="1"/>
</dbReference>
<evidence type="ECO:0000256" key="4">
    <source>
        <dbReference type="ARBA" id="ARBA00022989"/>
    </source>
</evidence>
<comment type="subcellular location">
    <subcellularLocation>
        <location evidence="1">Membrane</location>
        <topology evidence="1">Multi-pass membrane protein</topology>
    </subcellularLocation>
</comment>
<dbReference type="SUPFAM" id="SSF103481">
    <property type="entry name" value="Multidrug resistance efflux transporter EmrE"/>
    <property type="match status" value="2"/>
</dbReference>
<dbReference type="Proteomes" id="UP001500171">
    <property type="component" value="Unassembled WGS sequence"/>
</dbReference>
<feature type="transmembrane region" description="Helical" evidence="6">
    <location>
        <begin position="232"/>
        <end position="254"/>
    </location>
</feature>
<keyword evidence="5 6" id="KW-0472">Membrane</keyword>
<dbReference type="InterPro" id="IPR037185">
    <property type="entry name" value="EmrE-like"/>
</dbReference>
<reference evidence="8" key="1">
    <citation type="journal article" date="2019" name="Int. J. Syst. Evol. Microbiol.">
        <title>The Global Catalogue of Microorganisms (GCM) 10K type strain sequencing project: providing services to taxonomists for standard genome sequencing and annotation.</title>
        <authorList>
            <consortium name="The Broad Institute Genomics Platform"/>
            <consortium name="The Broad Institute Genome Sequencing Center for Infectious Disease"/>
            <person name="Wu L."/>
            <person name="Ma J."/>
        </authorList>
    </citation>
    <scope>NUCLEOTIDE SEQUENCE [LARGE SCALE GENOMIC DNA]</scope>
    <source>
        <strain evidence="8">JCM 18050</strain>
    </source>
</reference>
<dbReference type="PANTHER" id="PTHR16119">
    <property type="entry name" value="TRANSMEMBRANE PROTEIN 144"/>
    <property type="match status" value="1"/>
</dbReference>
<accession>A0ABP9N920</accession>
<evidence type="ECO:0000313" key="7">
    <source>
        <dbReference type="EMBL" id="GAA5111006.1"/>
    </source>
</evidence>
<keyword evidence="7" id="KW-0813">Transport</keyword>
<dbReference type="Pfam" id="PF06800">
    <property type="entry name" value="Sugar_transport"/>
    <property type="match status" value="1"/>
</dbReference>
<keyword evidence="4 6" id="KW-1133">Transmembrane helix</keyword>
<dbReference type="InterPro" id="IPR010651">
    <property type="entry name" value="Sugar_transport"/>
</dbReference>
<feature type="transmembrane region" description="Helical" evidence="6">
    <location>
        <begin position="84"/>
        <end position="108"/>
    </location>
</feature>
<evidence type="ECO:0000256" key="2">
    <source>
        <dbReference type="ARBA" id="ARBA00006117"/>
    </source>
</evidence>
<protein>
    <submittedName>
        <fullName evidence="7">GRP family sugar transporter</fullName>
    </submittedName>
</protein>
<feature type="transmembrane region" description="Helical" evidence="6">
    <location>
        <begin position="145"/>
        <end position="163"/>
    </location>
</feature>
<dbReference type="Gene3D" id="1.10.3730.20">
    <property type="match status" value="1"/>
</dbReference>
<sequence>MEILIALLPALGWGIQPLILKKLGGKPTNQILGTGIGAIIVGLIVQFSSSPDSISLTIFLISLASGVFWVIGQTGQYHALDIMGVSKTIPVSTALQLIGTSIISVIAFNEWPGLTFKLIGLAAIILLIIGVAMTSVSEKKADVRSLKLGVMILFYTSAGYWIYNVLPKMVNAPALSIFFPQMLGIFLGALVYILFKHPKSITESKTWQTAVVGIIFSLSALAYIFAAKLTGVATAFIITQLNVVVATIGSLVILKERKTPKELKSTLVGLALIVVGSVITIFI</sequence>